<protein>
    <submittedName>
        <fullName evidence="1">M6 family metalloprotease domain-containing protein</fullName>
    </submittedName>
</protein>
<dbReference type="EMBL" id="FOAF01000011">
    <property type="protein sequence ID" value="SEM37019.1"/>
    <property type="molecule type" value="Genomic_DNA"/>
</dbReference>
<dbReference type="InterPro" id="IPR011042">
    <property type="entry name" value="6-blade_b-propeller_TolB-like"/>
</dbReference>
<keyword evidence="1" id="KW-0378">Hydrolase</keyword>
<sequence length="1153" mass="126267">MSTQLKEFKATLVCGILAPIPSKLIKLKETAFIFSSNTGRIRAQNLKTGTLSLLGKGYKKVSGMAIADDGKTLFVADNDTVANIATIYQVSLPNANKSSAKKVWSQPGQIMQLAIDDKVLYFVDQAHNSLSVFSFVKKQAKVITSALNKPIGLLLDGNGKAYVSEHKTGTIQEVVLNTGVNSEVLSGLKKPAYLSWIDGAKKEILFTEASVTDTVKSYHLLNNETAVVVEDKLGTSIAGAVKHGNLIIVNALKRLFWYDFNPYPIQIEVHNKTPFIGTFERLVFHFDTSGLTLEDLVYTFSSGEGSGRISLSKDNESAPNEVMMLVGYMVGNHKLEITKKGTAEVVGVLEYEITDVWTDNNASPSHWLTGSLSHFNTGYTWGGGPTTPQNIDVLPQSGTRNVCLLMVDTSSARYPGGAALTTIQDEWVNGTVGTAPDADGKVRSARAYFQEVSQHVFTLNLVGGQAPVVNLPNAWTDYFSAMVSPWPSNSFRPIDASAFAQACISAAATLTDGGGNALINFQQVQSLILIVRSQGTATTDNFFWPQAWGGAFTVPGGSASMSVLGMPDDWSSVRDSRTVFETLSHEIGHNLGLPDLYTSGNTFYSAAVAARDVTSFDLMSSEQLLPHFSIGNKMQLGWVRPEWVLPLDFSRSTIPLDMTINIHASELGAPPAGRVSAIEIRIADGWNYYFEYRAGQLIQIGDQQFQNPSGDDTGTNVVLGTDMISSTFTFPIARPQIMRLPRDAENENSFFDAGEDYKETDTSSMAISDFNMTVLSTASDFATVRIRYGTNGRPDLYIRPWPGGDIWQSPDIEVQNTKSLADPALHNQPWIGHPNTLVARFKNRGPVTARNVKVDFFIKDFTVGGAPEAFLGSDIRDIPPESAATPFVEFTTSWIPNNDGHKCIVARTPLYIDTSVNPNIVEVTDSNNMAQTNYSRYISAAASPAHREITAVSLHNPFDKITDIYVIPQIKGYFAHFYRLYLEHSSLKLNPGETKKVKVMVESEYAGQQWFNEQLKKKQINERFFSEDTRMSLVGYGVPPNTPAHPVLLGGVQINVGSGRATKFEQFEHADNSVFGRVIVVDDGSPASGNAYITFFAEKIEEAITITVNLGAKGEFFIREIQQYDKIKPKRIAAHYGGNPGLAPCDADNEIKL</sequence>
<dbReference type="InterPro" id="IPR013783">
    <property type="entry name" value="Ig-like_fold"/>
</dbReference>
<accession>A0A1H7XVJ0</accession>
<dbReference type="SUPFAM" id="SSF63825">
    <property type="entry name" value="YWTD domain"/>
    <property type="match status" value="1"/>
</dbReference>
<dbReference type="InterPro" id="IPR024079">
    <property type="entry name" value="MetalloPept_cat_dom_sf"/>
</dbReference>
<dbReference type="Gene3D" id="2.120.10.30">
    <property type="entry name" value="TolB, C-terminal domain"/>
    <property type="match status" value="1"/>
</dbReference>
<keyword evidence="1" id="KW-0482">Metalloprotease</keyword>
<organism evidence="1 2">
    <name type="scientific">Olivibacter domesticus</name>
    <name type="common">Pseudosphingobacterium domesticum</name>
    <dbReference type="NCBI Taxonomy" id="407022"/>
    <lineage>
        <taxon>Bacteria</taxon>
        <taxon>Pseudomonadati</taxon>
        <taxon>Bacteroidota</taxon>
        <taxon>Sphingobacteriia</taxon>
        <taxon>Sphingobacteriales</taxon>
        <taxon>Sphingobacteriaceae</taxon>
        <taxon>Olivibacter</taxon>
    </lineage>
</organism>
<dbReference type="OrthoDB" id="9813478at2"/>
<name>A0A1H7XVJ0_OLID1</name>
<evidence type="ECO:0000313" key="2">
    <source>
        <dbReference type="Proteomes" id="UP000199421"/>
    </source>
</evidence>
<dbReference type="STRING" id="407022.SAMN05661044_04987"/>
<dbReference type="GO" id="GO:0008237">
    <property type="term" value="F:metallopeptidase activity"/>
    <property type="evidence" value="ECO:0007669"/>
    <property type="project" value="UniProtKB-KW"/>
</dbReference>
<reference evidence="2" key="1">
    <citation type="submission" date="2016-10" db="EMBL/GenBank/DDBJ databases">
        <authorList>
            <person name="Varghese N."/>
            <person name="Submissions S."/>
        </authorList>
    </citation>
    <scope>NUCLEOTIDE SEQUENCE [LARGE SCALE GENOMIC DNA]</scope>
    <source>
        <strain evidence="2">DSM 18733</strain>
    </source>
</reference>
<dbReference type="Gene3D" id="2.60.40.10">
    <property type="entry name" value="Immunoglobulins"/>
    <property type="match status" value="1"/>
</dbReference>
<dbReference type="RefSeq" id="WP_093330898.1">
    <property type="nucleotide sequence ID" value="NZ_FOAF01000011.1"/>
</dbReference>
<evidence type="ECO:0000313" key="1">
    <source>
        <dbReference type="EMBL" id="SEM37019.1"/>
    </source>
</evidence>
<gene>
    <name evidence="1" type="ORF">SAMN05661044_04987</name>
</gene>
<keyword evidence="1" id="KW-0645">Protease</keyword>
<dbReference type="GO" id="GO:0006508">
    <property type="term" value="P:proteolysis"/>
    <property type="evidence" value="ECO:0007669"/>
    <property type="project" value="UniProtKB-KW"/>
</dbReference>
<keyword evidence="2" id="KW-1185">Reference proteome</keyword>
<dbReference type="Gene3D" id="3.40.390.10">
    <property type="entry name" value="Collagenase (Catalytic Domain)"/>
    <property type="match status" value="1"/>
</dbReference>
<dbReference type="SUPFAM" id="SSF55486">
    <property type="entry name" value="Metalloproteases ('zincins'), catalytic domain"/>
    <property type="match status" value="1"/>
</dbReference>
<dbReference type="Proteomes" id="UP000199421">
    <property type="component" value="Unassembled WGS sequence"/>
</dbReference>
<dbReference type="AlphaFoldDB" id="A0A1H7XVJ0"/>
<proteinExistence type="predicted"/>